<accession>A0A398BY39</accession>
<keyword evidence="2 3" id="KW-0560">Oxidoreductase</keyword>
<dbReference type="PANTHER" id="PTHR11606:SF13">
    <property type="entry name" value="GLUTAMATE DEHYDROGENASE 1, MITOCHONDRIAL"/>
    <property type="match status" value="1"/>
</dbReference>
<dbReference type="Proteomes" id="UP000266649">
    <property type="component" value="Unassembled WGS sequence"/>
</dbReference>
<dbReference type="FunFam" id="3.40.50.720:FF:000100">
    <property type="entry name" value="Glutamate dehydrogenase 1, mitochondrial"/>
    <property type="match status" value="1"/>
</dbReference>
<evidence type="ECO:0000256" key="7">
    <source>
        <dbReference type="RuleBase" id="RU004417"/>
    </source>
</evidence>
<feature type="binding site" evidence="5">
    <location>
        <position position="195"/>
    </location>
    <ligand>
        <name>NAD(+)</name>
        <dbReference type="ChEBI" id="CHEBI:57540"/>
    </ligand>
</feature>
<dbReference type="Gene3D" id="3.40.50.720">
    <property type="entry name" value="NAD(P)-binding Rossmann-like Domain"/>
    <property type="match status" value="1"/>
</dbReference>
<dbReference type="InterPro" id="IPR006096">
    <property type="entry name" value="Glu/Leu/Phe/Val/Trp_DH_C"/>
</dbReference>
<dbReference type="FunFam" id="3.40.50.10860:FF:000003">
    <property type="entry name" value="Glutamate dehydrogenase"/>
    <property type="match status" value="1"/>
</dbReference>
<dbReference type="InterPro" id="IPR033922">
    <property type="entry name" value="NAD_bind_Glu_DH"/>
</dbReference>
<dbReference type="AlphaFoldDB" id="A0A398BY39"/>
<dbReference type="SUPFAM" id="SSF51735">
    <property type="entry name" value="NAD(P)-binding Rossmann-fold domains"/>
    <property type="match status" value="1"/>
</dbReference>
<evidence type="ECO:0000256" key="5">
    <source>
        <dbReference type="PIRSR" id="PIRSR000185-2"/>
    </source>
</evidence>
<evidence type="ECO:0000256" key="3">
    <source>
        <dbReference type="PIRNR" id="PIRNR000185"/>
    </source>
</evidence>
<evidence type="ECO:0000313" key="9">
    <source>
        <dbReference type="EMBL" id="RID93761.1"/>
    </source>
</evidence>
<feature type="domain" description="Glutamate/phenylalanine/leucine/valine/L-tryptophan dehydrogenase C-terminal" evidence="8">
    <location>
        <begin position="188"/>
        <end position="475"/>
    </location>
</feature>
<name>A0A398BY39_9RHOB</name>
<dbReference type="InterPro" id="IPR046346">
    <property type="entry name" value="Aminoacid_DH-like_N_sf"/>
</dbReference>
<evidence type="ECO:0000256" key="1">
    <source>
        <dbReference type="ARBA" id="ARBA00006382"/>
    </source>
</evidence>
<dbReference type="RefSeq" id="WP_119133164.1">
    <property type="nucleotide sequence ID" value="NZ_QXXQ01000001.1"/>
</dbReference>
<dbReference type="PANTHER" id="PTHR11606">
    <property type="entry name" value="GLUTAMATE DEHYDROGENASE"/>
    <property type="match status" value="1"/>
</dbReference>
<reference evidence="9 10" key="1">
    <citation type="submission" date="2018-09" db="EMBL/GenBank/DDBJ databases">
        <title>Gemmobacter lutimaris sp. nov., a marine bacterium isolated from tidal flat.</title>
        <authorList>
            <person name="Lee D.W."/>
            <person name="Yoo Y."/>
            <person name="Kim J.-J."/>
            <person name="Kim B.S."/>
        </authorList>
    </citation>
    <scope>NUCLEOTIDE SEQUENCE [LARGE SCALE GENOMIC DNA]</scope>
    <source>
        <strain evidence="9 10">YJ-T1-11</strain>
    </source>
</reference>
<evidence type="ECO:0000259" key="8">
    <source>
        <dbReference type="SMART" id="SM00839"/>
    </source>
</evidence>
<dbReference type="EMBL" id="QXXQ01000001">
    <property type="protein sequence ID" value="RID93761.1"/>
    <property type="molecule type" value="Genomic_DNA"/>
</dbReference>
<evidence type="ECO:0000313" key="10">
    <source>
        <dbReference type="Proteomes" id="UP000266649"/>
    </source>
</evidence>
<dbReference type="GO" id="GO:0006538">
    <property type="term" value="P:L-glutamate catabolic process"/>
    <property type="evidence" value="ECO:0007669"/>
    <property type="project" value="TreeGrafter"/>
</dbReference>
<dbReference type="Gene3D" id="3.40.50.10860">
    <property type="entry name" value="Leucine Dehydrogenase, chain A, domain 1"/>
    <property type="match status" value="1"/>
</dbReference>
<dbReference type="PIRSF" id="PIRSF000185">
    <property type="entry name" value="Glu_DH"/>
    <property type="match status" value="1"/>
</dbReference>
<dbReference type="SMART" id="SM00839">
    <property type="entry name" value="ELFV_dehydrog"/>
    <property type="match status" value="1"/>
</dbReference>
<organism evidence="9 10">
    <name type="scientific">Gemmobacter lutimaris</name>
    <dbReference type="NCBI Taxonomy" id="2306023"/>
    <lineage>
        <taxon>Bacteria</taxon>
        <taxon>Pseudomonadati</taxon>
        <taxon>Pseudomonadota</taxon>
        <taxon>Alphaproteobacteria</taxon>
        <taxon>Rhodobacterales</taxon>
        <taxon>Paracoccaceae</taxon>
        <taxon>Gemmobacter</taxon>
    </lineage>
</organism>
<feature type="site" description="Important for catalysis" evidence="6">
    <location>
        <position position="149"/>
    </location>
</feature>
<dbReference type="OrthoDB" id="9803297at2"/>
<dbReference type="InterPro" id="IPR014362">
    <property type="entry name" value="Glu_DH"/>
</dbReference>
<keyword evidence="5" id="KW-0547">Nucleotide-binding</keyword>
<dbReference type="CDD" id="cd01076">
    <property type="entry name" value="NAD_bind_1_Glu_DH"/>
    <property type="match status" value="1"/>
</dbReference>
<feature type="binding site" evidence="5">
    <location>
        <position position="364"/>
    </location>
    <ligand>
        <name>substrate</name>
    </ligand>
</feature>
<protein>
    <recommendedName>
        <fullName evidence="3">Glutamate dehydrogenase</fullName>
    </recommendedName>
</protein>
<keyword evidence="10" id="KW-1185">Reference proteome</keyword>
<sequence length="476" mass="52615">MAVQNEPSFRASVDLMFERAVRLMDLSPGLEQKIRVCNSTYTVRFGVRLRGKIETFTGYRSVHSEHMEPVKGGIRYATNVNQDEVEALAALMTYKCALVETPFGGSKGGLCIDPRAWDEHELELITRRFAYELIKRDLIHPAQNVPAPDMGTGEREMAWIADQYARMNTTDINAKACVTGKPPHAGGIQGRVEATGRGVQYALREFFRHKEDKAQAGLSGDLDGKRIIVQGLGNVGYHAAKFLSEEDGAKIIGIIERDGALVSEAGLPVEEVKQWIAAHGGVKGFPGADYIPEGSTVLEAACDILIPAAMEGVINLGNADRIRAPLIVEAANGPITYGADEILRRKGTVIIPDMYANAGGVTVSYFEWVKNLSHIRFGRMQRRAEEARSRLLVEELERLSSDKGLGWTLADDFKERFLTGSDELALVRSGLDDTMRTAYQSMREVWHSRNDVEDLRVAAYIVAIDRVAKTYRSKGL</sequence>
<dbReference type="InterPro" id="IPR006095">
    <property type="entry name" value="Glu/Leu/Phe/Val/Trp_DH"/>
</dbReference>
<dbReference type="Pfam" id="PF02812">
    <property type="entry name" value="ELFV_dehydrog_N"/>
    <property type="match status" value="1"/>
</dbReference>
<proteinExistence type="inferred from homology"/>
<gene>
    <name evidence="9" type="ORF">D2N39_02315</name>
</gene>
<evidence type="ECO:0000256" key="4">
    <source>
        <dbReference type="PIRSR" id="PIRSR000185-1"/>
    </source>
</evidence>
<feature type="binding site" evidence="5">
    <location>
        <position position="95"/>
    </location>
    <ligand>
        <name>substrate</name>
    </ligand>
</feature>
<dbReference type="SUPFAM" id="SSF53223">
    <property type="entry name" value="Aminoacid dehydrogenase-like, N-terminal domain"/>
    <property type="match status" value="1"/>
</dbReference>
<dbReference type="Pfam" id="PF00208">
    <property type="entry name" value="ELFV_dehydrog"/>
    <property type="match status" value="1"/>
</dbReference>
<comment type="caution">
    <text evidence="9">The sequence shown here is derived from an EMBL/GenBank/DDBJ whole genome shotgun (WGS) entry which is preliminary data.</text>
</comment>
<comment type="similarity">
    <text evidence="1 3 7">Belongs to the Glu/Leu/Phe/Val dehydrogenases family.</text>
</comment>
<dbReference type="InterPro" id="IPR036291">
    <property type="entry name" value="NAD(P)-bd_dom_sf"/>
</dbReference>
<dbReference type="GO" id="GO:0004352">
    <property type="term" value="F:glutamate dehydrogenase (NAD+) activity"/>
    <property type="evidence" value="ECO:0007669"/>
    <property type="project" value="TreeGrafter"/>
</dbReference>
<dbReference type="GO" id="GO:0000166">
    <property type="term" value="F:nucleotide binding"/>
    <property type="evidence" value="ECO:0007669"/>
    <property type="project" value="UniProtKB-KW"/>
</dbReference>
<evidence type="ECO:0000256" key="2">
    <source>
        <dbReference type="ARBA" id="ARBA00023002"/>
    </source>
</evidence>
<keyword evidence="5" id="KW-0520">NAD</keyword>
<dbReference type="InterPro" id="IPR006097">
    <property type="entry name" value="Glu/Leu/Phe/Val/Trp_DH_dimer"/>
</dbReference>
<feature type="binding site" evidence="5">
    <location>
        <position position="234"/>
    </location>
    <ligand>
        <name>NAD(+)</name>
        <dbReference type="ChEBI" id="CHEBI:57540"/>
    </ligand>
</feature>
<feature type="active site" description="Proton donor" evidence="4">
    <location>
        <position position="107"/>
    </location>
</feature>
<evidence type="ECO:0000256" key="6">
    <source>
        <dbReference type="PIRSR" id="PIRSR000185-3"/>
    </source>
</evidence>
<feature type="binding site" evidence="5">
    <location>
        <position position="71"/>
    </location>
    <ligand>
        <name>substrate</name>
    </ligand>
</feature>
<dbReference type="PRINTS" id="PR00082">
    <property type="entry name" value="GLFDHDRGNASE"/>
</dbReference>